<protein>
    <submittedName>
        <fullName evidence="1">Uncharacterized protein</fullName>
    </submittedName>
</protein>
<reference evidence="1" key="1">
    <citation type="journal article" date="2019" name="bioRxiv">
        <title>The Genome of the Zebra Mussel, Dreissena polymorpha: A Resource for Invasive Species Research.</title>
        <authorList>
            <person name="McCartney M.A."/>
            <person name="Auch B."/>
            <person name="Kono T."/>
            <person name="Mallez S."/>
            <person name="Zhang Y."/>
            <person name="Obille A."/>
            <person name="Becker A."/>
            <person name="Abrahante J.E."/>
            <person name="Garbe J."/>
            <person name="Badalamenti J.P."/>
            <person name="Herman A."/>
            <person name="Mangelson H."/>
            <person name="Liachko I."/>
            <person name="Sullivan S."/>
            <person name="Sone E.D."/>
            <person name="Koren S."/>
            <person name="Silverstein K.A.T."/>
            <person name="Beckman K.B."/>
            <person name="Gohl D.M."/>
        </authorList>
    </citation>
    <scope>NUCLEOTIDE SEQUENCE</scope>
    <source>
        <strain evidence="1">Duluth1</strain>
        <tissue evidence="1">Whole animal</tissue>
    </source>
</reference>
<proteinExistence type="predicted"/>
<dbReference type="EMBL" id="JAIWYP010000013">
    <property type="protein sequence ID" value="KAH3721415.1"/>
    <property type="molecule type" value="Genomic_DNA"/>
</dbReference>
<keyword evidence="2" id="KW-1185">Reference proteome</keyword>
<organism evidence="1 2">
    <name type="scientific">Dreissena polymorpha</name>
    <name type="common">Zebra mussel</name>
    <name type="synonym">Mytilus polymorpha</name>
    <dbReference type="NCBI Taxonomy" id="45954"/>
    <lineage>
        <taxon>Eukaryota</taxon>
        <taxon>Metazoa</taxon>
        <taxon>Spiralia</taxon>
        <taxon>Lophotrochozoa</taxon>
        <taxon>Mollusca</taxon>
        <taxon>Bivalvia</taxon>
        <taxon>Autobranchia</taxon>
        <taxon>Heteroconchia</taxon>
        <taxon>Euheterodonta</taxon>
        <taxon>Imparidentia</taxon>
        <taxon>Neoheterodontei</taxon>
        <taxon>Myida</taxon>
        <taxon>Dreissenoidea</taxon>
        <taxon>Dreissenidae</taxon>
        <taxon>Dreissena</taxon>
    </lineage>
</organism>
<reference evidence="1" key="2">
    <citation type="submission" date="2020-11" db="EMBL/GenBank/DDBJ databases">
        <authorList>
            <person name="McCartney M.A."/>
            <person name="Auch B."/>
            <person name="Kono T."/>
            <person name="Mallez S."/>
            <person name="Becker A."/>
            <person name="Gohl D.M."/>
            <person name="Silverstein K.A.T."/>
            <person name="Koren S."/>
            <person name="Bechman K.B."/>
            <person name="Herman A."/>
            <person name="Abrahante J.E."/>
            <person name="Garbe J."/>
        </authorList>
    </citation>
    <scope>NUCLEOTIDE SEQUENCE</scope>
    <source>
        <strain evidence="1">Duluth1</strain>
        <tissue evidence="1">Whole animal</tissue>
    </source>
</reference>
<name>A0A9D4HJD4_DREPO</name>
<dbReference type="AlphaFoldDB" id="A0A9D4HJD4"/>
<accession>A0A9D4HJD4</accession>
<evidence type="ECO:0000313" key="1">
    <source>
        <dbReference type="EMBL" id="KAH3721415.1"/>
    </source>
</evidence>
<gene>
    <name evidence="1" type="ORF">DPMN_064338</name>
</gene>
<sequence length="72" mass="8100">MTLTSWVASAVNFNFSLIYSKQNHVGIKVGTETSKTMVNSITNTSADITMNGEKLEVCPAYSTWVQGWYQYR</sequence>
<dbReference type="Proteomes" id="UP000828390">
    <property type="component" value="Unassembled WGS sequence"/>
</dbReference>
<evidence type="ECO:0000313" key="2">
    <source>
        <dbReference type="Proteomes" id="UP000828390"/>
    </source>
</evidence>
<comment type="caution">
    <text evidence="1">The sequence shown here is derived from an EMBL/GenBank/DDBJ whole genome shotgun (WGS) entry which is preliminary data.</text>
</comment>